<dbReference type="VEuPathDB" id="AmoebaDB:EIN_165260"/>
<keyword evidence="3" id="KW-1185">Reference proteome</keyword>
<evidence type="ECO:0000256" key="1">
    <source>
        <dbReference type="SAM" id="Phobius"/>
    </source>
</evidence>
<dbReference type="EMBL" id="KB206683">
    <property type="protein sequence ID" value="ELP89066.1"/>
    <property type="molecule type" value="Genomic_DNA"/>
</dbReference>
<accession>A0A0A1U7N9</accession>
<gene>
    <name evidence="2" type="ORF">EIN_165260</name>
</gene>
<evidence type="ECO:0000313" key="3">
    <source>
        <dbReference type="Proteomes" id="UP000014680"/>
    </source>
</evidence>
<name>A0A0A1U7N9_ENTIV</name>
<dbReference type="RefSeq" id="XP_004255837.1">
    <property type="nucleotide sequence ID" value="XM_004255789.1"/>
</dbReference>
<proteinExistence type="predicted"/>
<keyword evidence="1" id="KW-1133">Transmembrane helix</keyword>
<reference evidence="2 3" key="1">
    <citation type="submission" date="2012-10" db="EMBL/GenBank/DDBJ databases">
        <authorList>
            <person name="Zafar N."/>
            <person name="Inman J."/>
            <person name="Hall N."/>
            <person name="Lorenzi H."/>
            <person name="Caler E."/>
        </authorList>
    </citation>
    <scope>NUCLEOTIDE SEQUENCE [LARGE SCALE GENOMIC DNA]</scope>
    <source>
        <strain evidence="2 3">IP1</strain>
    </source>
</reference>
<dbReference type="Proteomes" id="UP000014680">
    <property type="component" value="Unassembled WGS sequence"/>
</dbReference>
<dbReference type="AlphaFoldDB" id="A0A0A1U7N9"/>
<evidence type="ECO:0000313" key="2">
    <source>
        <dbReference type="EMBL" id="ELP89066.1"/>
    </source>
</evidence>
<feature type="transmembrane region" description="Helical" evidence="1">
    <location>
        <begin position="237"/>
        <end position="257"/>
    </location>
</feature>
<protein>
    <submittedName>
        <fullName evidence="2">Uncharacterized protein</fullName>
    </submittedName>
</protein>
<dbReference type="GeneID" id="14888031"/>
<dbReference type="KEGG" id="eiv:EIN_165260"/>
<keyword evidence="1" id="KW-0812">Transmembrane</keyword>
<sequence>MSLPPEVVSILIVGFNEMNMIEQKECISAGMGYLPSVSSLNTLTLILSDGTSTPRLITTTLNLLRRILPYLIDFDYVALYTQIVNAKVIEADYTQLVAYEKIMTLIVLADKFENDFQIKIYSKVVDSYNDVLRMMHAPINEYLLDHLKRKFASSSSDSVFHFIVNLLMNGKMKITLLRFLLQNVMEITRENSIVLFPPLFSLITSFNTEKDFIAAEYAHQILTNLLIKYKEQTKAEFQTYLFLMFSTILTLFVALVVL</sequence>
<organism evidence="2 3">
    <name type="scientific">Entamoeba invadens IP1</name>
    <dbReference type="NCBI Taxonomy" id="370355"/>
    <lineage>
        <taxon>Eukaryota</taxon>
        <taxon>Amoebozoa</taxon>
        <taxon>Evosea</taxon>
        <taxon>Archamoebae</taxon>
        <taxon>Mastigamoebida</taxon>
        <taxon>Entamoebidae</taxon>
        <taxon>Entamoeba</taxon>
    </lineage>
</organism>
<keyword evidence="1" id="KW-0472">Membrane</keyword>